<feature type="compositionally biased region" description="Basic and acidic residues" evidence="1">
    <location>
        <begin position="1"/>
        <end position="22"/>
    </location>
</feature>
<name>A0A2P2PLJ6_RHIMU</name>
<accession>A0A2P2PLJ6</accession>
<proteinExistence type="predicted"/>
<organism evidence="2">
    <name type="scientific">Rhizophora mucronata</name>
    <name type="common">Asiatic mangrove</name>
    <dbReference type="NCBI Taxonomy" id="61149"/>
    <lineage>
        <taxon>Eukaryota</taxon>
        <taxon>Viridiplantae</taxon>
        <taxon>Streptophyta</taxon>
        <taxon>Embryophyta</taxon>
        <taxon>Tracheophyta</taxon>
        <taxon>Spermatophyta</taxon>
        <taxon>Magnoliopsida</taxon>
        <taxon>eudicotyledons</taxon>
        <taxon>Gunneridae</taxon>
        <taxon>Pentapetalae</taxon>
        <taxon>rosids</taxon>
        <taxon>fabids</taxon>
        <taxon>Malpighiales</taxon>
        <taxon>Rhizophoraceae</taxon>
        <taxon>Rhizophora</taxon>
    </lineage>
</organism>
<protein>
    <submittedName>
        <fullName evidence="2">Uncharacterized protein</fullName>
    </submittedName>
</protein>
<feature type="region of interest" description="Disordered" evidence="1">
    <location>
        <begin position="1"/>
        <end position="38"/>
    </location>
</feature>
<dbReference type="AlphaFoldDB" id="A0A2P2PLJ6"/>
<evidence type="ECO:0000313" key="2">
    <source>
        <dbReference type="EMBL" id="MBX55608.1"/>
    </source>
</evidence>
<reference evidence="2" key="1">
    <citation type="submission" date="2018-02" db="EMBL/GenBank/DDBJ databases">
        <title>Rhizophora mucronata_Transcriptome.</title>
        <authorList>
            <person name="Meera S.P."/>
            <person name="Sreeshan A."/>
            <person name="Augustine A."/>
        </authorList>
    </citation>
    <scope>NUCLEOTIDE SEQUENCE</scope>
    <source>
        <tissue evidence="2">Leaf</tissue>
    </source>
</reference>
<evidence type="ECO:0000256" key="1">
    <source>
        <dbReference type="SAM" id="MobiDB-lite"/>
    </source>
</evidence>
<dbReference type="EMBL" id="GGEC01075124">
    <property type="protein sequence ID" value="MBX55608.1"/>
    <property type="molecule type" value="Transcribed_RNA"/>
</dbReference>
<sequence>MGSHLTDKKTKNKHTESKENKNRNQSKLYYGKQTENRN</sequence>